<organism evidence="5 6">
    <name type="scientific">Chrysophaeum taylorii</name>
    <dbReference type="NCBI Taxonomy" id="2483200"/>
    <lineage>
        <taxon>Eukaryota</taxon>
        <taxon>Sar</taxon>
        <taxon>Stramenopiles</taxon>
        <taxon>Ochrophyta</taxon>
        <taxon>Pelagophyceae</taxon>
        <taxon>Pelagomonadales</taxon>
        <taxon>Pelagomonadaceae</taxon>
        <taxon>Chrysophaeum</taxon>
    </lineage>
</organism>
<dbReference type="PROSITE" id="PS50294">
    <property type="entry name" value="WD_REPEATS_REGION"/>
    <property type="match status" value="2"/>
</dbReference>
<dbReference type="Proteomes" id="UP001230188">
    <property type="component" value="Unassembled WGS sequence"/>
</dbReference>
<protein>
    <recommendedName>
        <fullName evidence="7">Anaphase-promoting complex subunit 4 WD40 domain-containing protein</fullName>
    </recommendedName>
</protein>
<proteinExistence type="inferred from homology"/>
<name>A0AAD7UMV7_9STRA</name>
<evidence type="ECO:0000313" key="6">
    <source>
        <dbReference type="Proteomes" id="UP001230188"/>
    </source>
</evidence>
<comment type="caution">
    <text evidence="5">The sequence shown here is derived from an EMBL/GenBank/DDBJ whole genome shotgun (WGS) entry which is preliminary data.</text>
</comment>
<dbReference type="InterPro" id="IPR015943">
    <property type="entry name" value="WD40/YVTN_repeat-like_dom_sf"/>
</dbReference>
<dbReference type="Gene3D" id="2.130.10.10">
    <property type="entry name" value="YVTN repeat-like/Quinoprotein amine dehydrogenase"/>
    <property type="match status" value="2"/>
</dbReference>
<dbReference type="InterPro" id="IPR001680">
    <property type="entry name" value="WD40_rpt"/>
</dbReference>
<evidence type="ECO:0008006" key="7">
    <source>
        <dbReference type="Google" id="ProtNLM"/>
    </source>
</evidence>
<dbReference type="Pfam" id="PF00400">
    <property type="entry name" value="WD40"/>
    <property type="match status" value="4"/>
</dbReference>
<evidence type="ECO:0000256" key="4">
    <source>
        <dbReference type="PROSITE-ProRule" id="PRU00221"/>
    </source>
</evidence>
<evidence type="ECO:0000256" key="2">
    <source>
        <dbReference type="ARBA" id="ARBA00022737"/>
    </source>
</evidence>
<keyword evidence="2" id="KW-0677">Repeat</keyword>
<evidence type="ECO:0000256" key="1">
    <source>
        <dbReference type="ARBA" id="ARBA00022574"/>
    </source>
</evidence>
<comment type="similarity">
    <text evidence="3">Belongs to the THOC3 family.</text>
</comment>
<accession>A0AAD7UMV7</accession>
<dbReference type="PANTHER" id="PTHR22839">
    <property type="entry name" value="THO COMPLEX SUBUNIT 3 THO3"/>
    <property type="match status" value="1"/>
</dbReference>
<evidence type="ECO:0000256" key="3">
    <source>
        <dbReference type="ARBA" id="ARBA00046343"/>
    </source>
</evidence>
<dbReference type="AlphaFoldDB" id="A0AAD7UMV7"/>
<sequence>MPSLMEGGTWELFSDSILYPKEASKYKWAEGEILDVSGHTRNCNSLQFAPNGALLATGGDDKSARLFNTTDWRCTQKFDQGDGVVQLCWNPTGSTSLATLAADKVLRFWDVRWVSFLAALLLLLKGLVRSQKAVWQLKVSHEYINIAWTPDGATVAVGSSVGKDETGGVKDSVSLVDVATRKVSKKLKFSYEVNEFVWAPNSAHLLLTTEHGTVEVLSTDGEAYTMRAHTDDCYCLAIDAPAGRLAVGSKDSIVSIWDLPNLACIKTNARHITPVRCVAFSRDAEFLASSAYDPGIDIAETETGDLAYKLEAPCAMNSLAWHPSSLLLAYALDTKAGSTGTATAPAPAPDTTFIKLFKVPPPQ</sequence>
<dbReference type="PANTHER" id="PTHR22839:SF0">
    <property type="entry name" value="THO COMPLEX SUBUNIT 3"/>
    <property type="match status" value="1"/>
</dbReference>
<feature type="repeat" description="WD" evidence="4">
    <location>
        <begin position="226"/>
        <end position="267"/>
    </location>
</feature>
<dbReference type="EMBL" id="JAQMWT010000035">
    <property type="protein sequence ID" value="KAJ8613163.1"/>
    <property type="molecule type" value="Genomic_DNA"/>
</dbReference>
<dbReference type="GO" id="GO:0006406">
    <property type="term" value="P:mRNA export from nucleus"/>
    <property type="evidence" value="ECO:0007669"/>
    <property type="project" value="InterPro"/>
</dbReference>
<feature type="repeat" description="WD" evidence="4">
    <location>
        <begin position="36"/>
        <end position="77"/>
    </location>
</feature>
<evidence type="ECO:0000313" key="5">
    <source>
        <dbReference type="EMBL" id="KAJ8613163.1"/>
    </source>
</evidence>
<dbReference type="SMART" id="SM00320">
    <property type="entry name" value="WD40"/>
    <property type="match status" value="5"/>
</dbReference>
<reference evidence="5" key="1">
    <citation type="submission" date="2023-01" db="EMBL/GenBank/DDBJ databases">
        <title>Metagenome sequencing of chrysophaentin producing Chrysophaeum taylorii.</title>
        <authorList>
            <person name="Davison J."/>
            <person name="Bewley C."/>
        </authorList>
    </citation>
    <scope>NUCLEOTIDE SEQUENCE</scope>
    <source>
        <strain evidence="5">NIES-1699</strain>
    </source>
</reference>
<dbReference type="InterPro" id="IPR040132">
    <property type="entry name" value="Tex1/THOC3"/>
</dbReference>
<dbReference type="PROSITE" id="PS50082">
    <property type="entry name" value="WD_REPEATS_2"/>
    <property type="match status" value="2"/>
</dbReference>
<keyword evidence="1 4" id="KW-0853">WD repeat</keyword>
<gene>
    <name evidence="5" type="ORF">CTAYLR_007534</name>
</gene>
<keyword evidence="6" id="KW-1185">Reference proteome</keyword>
<dbReference type="GO" id="GO:0000445">
    <property type="term" value="C:THO complex part of transcription export complex"/>
    <property type="evidence" value="ECO:0007669"/>
    <property type="project" value="TreeGrafter"/>
</dbReference>
<dbReference type="SUPFAM" id="SSF50978">
    <property type="entry name" value="WD40 repeat-like"/>
    <property type="match status" value="1"/>
</dbReference>
<dbReference type="InterPro" id="IPR036322">
    <property type="entry name" value="WD40_repeat_dom_sf"/>
</dbReference>